<keyword evidence="7 17" id="KW-0812">Transmembrane</keyword>
<dbReference type="GO" id="GO:0005886">
    <property type="term" value="C:plasma membrane"/>
    <property type="evidence" value="ECO:0007669"/>
    <property type="project" value="UniProtKB-SubCell"/>
</dbReference>
<accession>A0A4P7QHU9</accession>
<keyword evidence="8 18" id="KW-0479">Metal-binding</keyword>
<dbReference type="GO" id="GO:0046872">
    <property type="term" value="F:metal ion binding"/>
    <property type="evidence" value="ECO:0007669"/>
    <property type="project" value="UniProtKB-KW"/>
</dbReference>
<dbReference type="GO" id="GO:0020037">
    <property type="term" value="F:heme binding"/>
    <property type="evidence" value="ECO:0007669"/>
    <property type="project" value="InterPro"/>
</dbReference>
<comment type="catalytic activity">
    <reaction evidence="16 18">
        <text>4 Fe(II)-[cytochrome c] + O2 + 8 H(+)(in) = 4 Fe(III)-[cytochrome c] + 2 H2O + 4 H(+)(out)</text>
        <dbReference type="Rhea" id="RHEA:11436"/>
        <dbReference type="Rhea" id="RHEA-COMP:10350"/>
        <dbReference type="Rhea" id="RHEA-COMP:14399"/>
        <dbReference type="ChEBI" id="CHEBI:15377"/>
        <dbReference type="ChEBI" id="CHEBI:15378"/>
        <dbReference type="ChEBI" id="CHEBI:15379"/>
        <dbReference type="ChEBI" id="CHEBI:29033"/>
        <dbReference type="ChEBI" id="CHEBI:29034"/>
        <dbReference type="EC" id="7.1.1.9"/>
    </reaction>
</comment>
<dbReference type="OrthoDB" id="9803294at2"/>
<dbReference type="PRINTS" id="PR01165">
    <property type="entry name" value="CYCOXIDASEI"/>
</dbReference>
<reference evidence="21 22" key="1">
    <citation type="submission" date="2019-04" db="EMBL/GenBank/DDBJ databases">
        <title>Corynebacterium endometrii sp. nov., isolated from the uterus of a cow with endometritis.</title>
        <authorList>
            <person name="Ballas P."/>
            <person name="Ruckert C."/>
            <person name="Wagener K."/>
            <person name="Drillich M."/>
            <person name="Kaempfer P."/>
            <person name="Busse H.-J."/>
            <person name="Ehling-Schulz M."/>
        </authorList>
    </citation>
    <scope>NUCLEOTIDE SEQUENCE [LARGE SCALE GENOMIC DNA]</scope>
    <source>
        <strain evidence="21 22">LMM-1653</strain>
    </source>
</reference>
<evidence type="ECO:0000256" key="16">
    <source>
        <dbReference type="ARBA" id="ARBA00047816"/>
    </source>
</evidence>
<dbReference type="InterPro" id="IPR014241">
    <property type="entry name" value="Cyt_c_oxidase_su1_bac"/>
</dbReference>
<evidence type="ECO:0000256" key="6">
    <source>
        <dbReference type="ARBA" id="ARBA00022660"/>
    </source>
</evidence>
<dbReference type="GO" id="GO:0004129">
    <property type="term" value="F:cytochrome-c oxidase activity"/>
    <property type="evidence" value="ECO:0007669"/>
    <property type="project" value="UniProtKB-EC"/>
</dbReference>
<feature type="transmembrane region" description="Helical" evidence="18">
    <location>
        <begin position="83"/>
        <end position="104"/>
    </location>
</feature>
<evidence type="ECO:0000256" key="11">
    <source>
        <dbReference type="ARBA" id="ARBA00022989"/>
    </source>
</evidence>
<evidence type="ECO:0000256" key="15">
    <source>
        <dbReference type="ARBA" id="ARBA00025218"/>
    </source>
</evidence>
<keyword evidence="14 18" id="KW-0472">Membrane</keyword>
<keyword evidence="6 17" id="KW-0679">Respiratory chain</keyword>
<dbReference type="AlphaFoldDB" id="A0A4P7QHU9"/>
<dbReference type="InterPro" id="IPR036927">
    <property type="entry name" value="Cyt_c_oxase-like_su1_sf"/>
</dbReference>
<evidence type="ECO:0000256" key="9">
    <source>
        <dbReference type="ARBA" id="ARBA00022967"/>
    </source>
</evidence>
<feature type="transmembrane region" description="Helical" evidence="18">
    <location>
        <begin position="361"/>
        <end position="381"/>
    </location>
</feature>
<dbReference type="InterPro" id="IPR023616">
    <property type="entry name" value="Cyt_c_oxase-like_su1_dom"/>
</dbReference>
<organism evidence="21 22">
    <name type="scientific">Corynebacterium endometrii</name>
    <dbReference type="NCBI Taxonomy" id="2488819"/>
    <lineage>
        <taxon>Bacteria</taxon>
        <taxon>Bacillati</taxon>
        <taxon>Actinomycetota</taxon>
        <taxon>Actinomycetes</taxon>
        <taxon>Mycobacteriales</taxon>
        <taxon>Corynebacteriaceae</taxon>
        <taxon>Corynebacterium</taxon>
    </lineage>
</organism>
<feature type="region of interest" description="Disordered" evidence="19">
    <location>
        <begin position="1"/>
        <end position="23"/>
    </location>
</feature>
<dbReference type="GO" id="GO:0022904">
    <property type="term" value="P:respiratory electron transport chain"/>
    <property type="evidence" value="ECO:0007669"/>
    <property type="project" value="TreeGrafter"/>
</dbReference>
<feature type="transmembrane region" description="Helical" evidence="18">
    <location>
        <begin position="473"/>
        <end position="494"/>
    </location>
</feature>
<evidence type="ECO:0000256" key="7">
    <source>
        <dbReference type="ARBA" id="ARBA00022692"/>
    </source>
</evidence>
<feature type="transmembrane region" description="Helical" evidence="18">
    <location>
        <begin position="431"/>
        <end position="453"/>
    </location>
</feature>
<evidence type="ECO:0000313" key="21">
    <source>
        <dbReference type="EMBL" id="QCB29100.1"/>
    </source>
</evidence>
<dbReference type="GO" id="GO:0006119">
    <property type="term" value="P:oxidative phosphorylation"/>
    <property type="evidence" value="ECO:0007669"/>
    <property type="project" value="UniProtKB-UniPathway"/>
</dbReference>
<name>A0A4P7QHU9_9CORY</name>
<keyword evidence="5 17" id="KW-0349">Heme</keyword>
<dbReference type="SUPFAM" id="SSF81442">
    <property type="entry name" value="Cytochrome c oxidase subunit I-like"/>
    <property type="match status" value="1"/>
</dbReference>
<dbReference type="Gene3D" id="1.20.210.10">
    <property type="entry name" value="Cytochrome c oxidase-like, subunit I domain"/>
    <property type="match status" value="1"/>
</dbReference>
<feature type="transmembrane region" description="Helical" evidence="18">
    <location>
        <begin position="318"/>
        <end position="340"/>
    </location>
</feature>
<evidence type="ECO:0000256" key="2">
    <source>
        <dbReference type="ARBA" id="ARBA00004673"/>
    </source>
</evidence>
<keyword evidence="4 17" id="KW-0813">Transport</keyword>
<evidence type="ECO:0000256" key="19">
    <source>
        <dbReference type="SAM" id="MobiDB-lite"/>
    </source>
</evidence>
<dbReference type="UniPathway" id="UPA00705"/>
<feature type="transmembrane region" description="Helical" evidence="18">
    <location>
        <begin position="255"/>
        <end position="279"/>
    </location>
</feature>
<dbReference type="EC" id="7.1.1.9" evidence="18"/>
<evidence type="ECO:0000256" key="14">
    <source>
        <dbReference type="ARBA" id="ARBA00023136"/>
    </source>
</evidence>
<evidence type="ECO:0000256" key="12">
    <source>
        <dbReference type="ARBA" id="ARBA00023004"/>
    </source>
</evidence>
<feature type="transmembrane region" description="Helical" evidence="18">
    <location>
        <begin position="172"/>
        <end position="197"/>
    </location>
</feature>
<dbReference type="GO" id="GO:0016491">
    <property type="term" value="F:oxidoreductase activity"/>
    <property type="evidence" value="ECO:0007669"/>
    <property type="project" value="UniProtKB-KW"/>
</dbReference>
<evidence type="ECO:0000313" key="22">
    <source>
        <dbReference type="Proteomes" id="UP000296352"/>
    </source>
</evidence>
<keyword evidence="12 18" id="KW-0408">Iron</keyword>
<comment type="similarity">
    <text evidence="3 17">Belongs to the heme-copper respiratory oxidase family.</text>
</comment>
<protein>
    <recommendedName>
        <fullName evidence="18">Cytochrome c oxidase subunit 1</fullName>
        <ecNumber evidence="18">7.1.1.9</ecNumber>
    </recommendedName>
</protein>
<dbReference type="PANTHER" id="PTHR10422">
    <property type="entry name" value="CYTOCHROME C OXIDASE SUBUNIT 1"/>
    <property type="match status" value="1"/>
</dbReference>
<dbReference type="PROSITE" id="PS00077">
    <property type="entry name" value="COX1_CUB"/>
    <property type="match status" value="1"/>
</dbReference>
<feature type="transmembrane region" description="Helical" evidence="18">
    <location>
        <begin position="209"/>
        <end position="235"/>
    </location>
</feature>
<dbReference type="GO" id="GO:0015990">
    <property type="term" value="P:electron transport coupled proton transport"/>
    <property type="evidence" value="ECO:0007669"/>
    <property type="project" value="InterPro"/>
</dbReference>
<keyword evidence="18" id="KW-1003">Cell membrane</keyword>
<feature type="transmembrane region" description="Helical" evidence="18">
    <location>
        <begin position="393"/>
        <end position="419"/>
    </location>
</feature>
<gene>
    <name evidence="21" type="primary">ctaD</name>
    <name evidence="21" type="ORF">CENDO_09180</name>
</gene>
<comment type="function">
    <text evidence="15 18">Cytochrome c oxidase is the component of the respiratory chain that catalyzes the reduction of oxygen to water. Subunits 1-3 form the functional core of the enzyme complex. CO I is the catalytic subunit of the enzyme. Electrons originating in cytochrome c are transferred via the copper A center of subunit 2 and heme A of subunit 1 to the bimetallic center formed by heme A3 and copper B.</text>
</comment>
<evidence type="ECO:0000256" key="18">
    <source>
        <dbReference type="RuleBase" id="RU363061"/>
    </source>
</evidence>
<evidence type="ECO:0000256" key="17">
    <source>
        <dbReference type="RuleBase" id="RU000370"/>
    </source>
</evidence>
<feature type="transmembrane region" description="Helical" evidence="18">
    <location>
        <begin position="43"/>
        <end position="63"/>
    </location>
</feature>
<evidence type="ECO:0000256" key="3">
    <source>
        <dbReference type="ARBA" id="ARBA00009578"/>
    </source>
</evidence>
<dbReference type="Proteomes" id="UP000296352">
    <property type="component" value="Chromosome"/>
</dbReference>
<dbReference type="Pfam" id="PF00115">
    <property type="entry name" value="COX1"/>
    <property type="match status" value="1"/>
</dbReference>
<keyword evidence="13 18" id="KW-0186">Copper</keyword>
<evidence type="ECO:0000256" key="1">
    <source>
        <dbReference type="ARBA" id="ARBA00004141"/>
    </source>
</evidence>
<dbReference type="KEGG" id="cee:CENDO_09180"/>
<proteinExistence type="inferred from homology"/>
<dbReference type="InterPro" id="IPR023615">
    <property type="entry name" value="Cyt_c_Oxase_su1_BS"/>
</dbReference>
<evidence type="ECO:0000256" key="5">
    <source>
        <dbReference type="ARBA" id="ARBA00022617"/>
    </source>
</evidence>
<dbReference type="CDD" id="cd01662">
    <property type="entry name" value="Ubiquinol_Oxidase_I"/>
    <property type="match status" value="1"/>
</dbReference>
<keyword evidence="10 17" id="KW-0249">Electron transport</keyword>
<evidence type="ECO:0000256" key="10">
    <source>
        <dbReference type="ARBA" id="ARBA00022982"/>
    </source>
</evidence>
<feature type="domain" description="Cytochrome oxidase subunit I profile" evidence="20">
    <location>
        <begin position="24"/>
        <end position="538"/>
    </location>
</feature>
<keyword evidence="11 18" id="KW-1133">Transmembrane helix</keyword>
<dbReference type="PROSITE" id="PS50855">
    <property type="entry name" value="COX1"/>
    <property type="match status" value="1"/>
</dbReference>
<dbReference type="InterPro" id="IPR000883">
    <property type="entry name" value="Cyt_C_Oxase_1"/>
</dbReference>
<feature type="transmembrane region" description="Helical" evidence="18">
    <location>
        <begin position="291"/>
        <end position="312"/>
    </location>
</feature>
<dbReference type="RefSeq" id="WP_136141740.1">
    <property type="nucleotide sequence ID" value="NZ_CP039247.1"/>
</dbReference>
<comment type="subcellular location">
    <subcellularLocation>
        <location evidence="18">Cell membrane</location>
        <topology evidence="18">Multi-pass membrane protein</topology>
    </subcellularLocation>
    <subcellularLocation>
        <location evidence="1">Membrane</location>
        <topology evidence="1">Multi-pass membrane protein</topology>
    </subcellularLocation>
</comment>
<evidence type="ECO:0000256" key="8">
    <source>
        <dbReference type="ARBA" id="ARBA00022723"/>
    </source>
</evidence>
<sequence length="573" mass="64255">MTAVAPRLDDYVQPTRPTPTGNEKTGNKAWVFLTTTDHKQLGIMYMIMAFSFFFLGGFMALLIRAELFTPGLQFLSNEQFNQLFTMHGTVMLLLFATPVVWAFGNYVLPLQIGAPDVAFPRLNAFGFWITLIGGVVMLLGFATPGGAADFGWTMYLPLADDVHTPGIGADMWIVGVGATGVGTIASAINMITTVLTMRAPGMTMFRMPVFTWAVFVASVLVLMIFPLLTAAALGVLYDRKLGAHIYDSANGGAILWQHLFWFFGHPEVYVLALPFFGVISEIIPVFSRKPVFGYIGLIFAILAIGALSMAVWAHHMFVTGAVLLPFFSFMTFLIAVPTGVKFFNWVGTMWKGHITWETPMIFAMGFLVTFLFGGMTGIMLASPALDFHLAESYFLIAHFHYTLFGIVVFSAIGGVYFWFPKMTGRMLDERLGKIHFWLTFIGFHGTFMVQHWLGNMGMPRRYADYLDTDGFTLFNQISTIFSFVLGASVIPFIWNVFKSWRYGEIVTVDDPWGYGNSLEWATSCPPPRHNFVALPRIRSERPAFELHYPHMVQRMRAEAHLGHGHDDREDVHR</sequence>
<evidence type="ECO:0000259" key="20">
    <source>
        <dbReference type="PROSITE" id="PS50855"/>
    </source>
</evidence>
<dbReference type="NCBIfam" id="TIGR02891">
    <property type="entry name" value="CtaD_CoxA"/>
    <property type="match status" value="1"/>
</dbReference>
<keyword evidence="21" id="KW-0560">Oxidoreductase</keyword>
<comment type="pathway">
    <text evidence="2 18">Energy metabolism; oxidative phosphorylation.</text>
</comment>
<dbReference type="EMBL" id="CP039247">
    <property type="protein sequence ID" value="QCB29100.1"/>
    <property type="molecule type" value="Genomic_DNA"/>
</dbReference>
<evidence type="ECO:0000256" key="4">
    <source>
        <dbReference type="ARBA" id="ARBA00022448"/>
    </source>
</evidence>
<keyword evidence="22" id="KW-1185">Reference proteome</keyword>
<dbReference type="PANTHER" id="PTHR10422:SF18">
    <property type="entry name" value="CYTOCHROME C OXIDASE SUBUNIT 1"/>
    <property type="match status" value="1"/>
</dbReference>
<keyword evidence="9" id="KW-1278">Translocase</keyword>
<evidence type="ECO:0000256" key="13">
    <source>
        <dbReference type="ARBA" id="ARBA00023008"/>
    </source>
</evidence>
<feature type="transmembrane region" description="Helical" evidence="18">
    <location>
        <begin position="125"/>
        <end position="152"/>
    </location>
</feature>